<dbReference type="PANTHER" id="PTHR31272:SF4">
    <property type="entry name" value="CYTOCHROME C-TYPE BIOGENESIS PROTEIN HI_1454-RELATED"/>
    <property type="match status" value="1"/>
</dbReference>
<evidence type="ECO:0000313" key="9">
    <source>
        <dbReference type="EMBL" id="MQT11227.1"/>
    </source>
</evidence>
<dbReference type="GO" id="GO:0016020">
    <property type="term" value="C:membrane"/>
    <property type="evidence" value="ECO:0007669"/>
    <property type="project" value="UniProtKB-SubCell"/>
</dbReference>
<dbReference type="PANTHER" id="PTHR31272">
    <property type="entry name" value="CYTOCHROME C-TYPE BIOGENESIS PROTEIN HI_1454-RELATED"/>
    <property type="match status" value="1"/>
</dbReference>
<sequence>MAIDVGMGAALVGGILSFVSPCVLPLVPPYLCFMAGVSLDELQGRIEDTDPQHRQRQGVLQVRVLFAAVAFVLGFAAVFVTLGATASTLGQMLARYLPALAILAGAAILVMGLHFLGLFRIPLLYREARVAVRRKPAGPIGAFVMGLAFAFGWSPCIGPVLGSILFVAGSRSTALDGAALLAVYSLGLGIPFVLAAFFSAPFLRLMSRFRRHMGLVEKAMGALLVVTGILFLTGQMSAMSFWLIETFPGLATIG</sequence>
<evidence type="ECO:0000256" key="4">
    <source>
        <dbReference type="ARBA" id="ARBA00022748"/>
    </source>
</evidence>
<comment type="similarity">
    <text evidence="2">Belongs to the DsbD family.</text>
</comment>
<dbReference type="AlphaFoldDB" id="A0A6A7XYN1"/>
<name>A0A6A7XYN1_9HYPH</name>
<feature type="transmembrane region" description="Helical" evidence="7">
    <location>
        <begin position="178"/>
        <end position="200"/>
    </location>
</feature>
<dbReference type="EMBL" id="VWNA01000001">
    <property type="protein sequence ID" value="MQT11227.1"/>
    <property type="molecule type" value="Genomic_DNA"/>
</dbReference>
<feature type="transmembrane region" description="Helical" evidence="7">
    <location>
        <begin position="221"/>
        <end position="244"/>
    </location>
</feature>
<feature type="transmembrane region" description="Helical" evidence="7">
    <location>
        <begin position="96"/>
        <end position="119"/>
    </location>
</feature>
<proteinExistence type="inferred from homology"/>
<feature type="transmembrane region" description="Helical" evidence="7">
    <location>
        <begin position="140"/>
        <end position="166"/>
    </location>
</feature>
<dbReference type="GO" id="GO:0017004">
    <property type="term" value="P:cytochrome complex assembly"/>
    <property type="evidence" value="ECO:0007669"/>
    <property type="project" value="UniProtKB-KW"/>
</dbReference>
<keyword evidence="3 7" id="KW-0812">Transmembrane</keyword>
<reference evidence="9 10" key="1">
    <citation type="submission" date="2019-09" db="EMBL/GenBank/DDBJ databases">
        <title>Segnochrobactrum spirostomi gen. nov., sp. nov., isolated from the ciliate Spirostomum cf. yagiui and description of a novel family, Segnochrobactraceae fam. nov. within the order Rhizobiales of the class Alphaproteobacteria.</title>
        <authorList>
            <person name="Akter S."/>
            <person name="Shazib S.U.A."/>
            <person name="Shin M.K."/>
        </authorList>
    </citation>
    <scope>NUCLEOTIDE SEQUENCE [LARGE SCALE GENOMIC DNA]</scope>
    <source>
        <strain evidence="9 10">Sp-1</strain>
    </source>
</reference>
<evidence type="ECO:0000256" key="1">
    <source>
        <dbReference type="ARBA" id="ARBA00004141"/>
    </source>
</evidence>
<feature type="transmembrane region" description="Helical" evidence="7">
    <location>
        <begin position="6"/>
        <end position="27"/>
    </location>
</feature>
<dbReference type="Pfam" id="PF02683">
    <property type="entry name" value="DsbD_TM"/>
    <property type="match status" value="1"/>
</dbReference>
<evidence type="ECO:0000256" key="3">
    <source>
        <dbReference type="ARBA" id="ARBA00022692"/>
    </source>
</evidence>
<keyword evidence="4" id="KW-0201">Cytochrome c-type biogenesis</keyword>
<evidence type="ECO:0000256" key="2">
    <source>
        <dbReference type="ARBA" id="ARBA00006143"/>
    </source>
</evidence>
<dbReference type="InterPro" id="IPR003834">
    <property type="entry name" value="Cyt_c_assmbl_TM_dom"/>
</dbReference>
<dbReference type="InterPro" id="IPR051790">
    <property type="entry name" value="Cytochrome_c-biogenesis_DsbD"/>
</dbReference>
<evidence type="ECO:0000256" key="6">
    <source>
        <dbReference type="ARBA" id="ARBA00023136"/>
    </source>
</evidence>
<dbReference type="RefSeq" id="WP_153477661.1">
    <property type="nucleotide sequence ID" value="NZ_VWNA01000001.1"/>
</dbReference>
<keyword evidence="10" id="KW-1185">Reference proteome</keyword>
<comment type="caution">
    <text evidence="9">The sequence shown here is derived from an EMBL/GenBank/DDBJ whole genome shotgun (WGS) entry which is preliminary data.</text>
</comment>
<evidence type="ECO:0000256" key="5">
    <source>
        <dbReference type="ARBA" id="ARBA00022989"/>
    </source>
</evidence>
<evidence type="ECO:0000259" key="8">
    <source>
        <dbReference type="Pfam" id="PF02683"/>
    </source>
</evidence>
<gene>
    <name evidence="9" type="ORF">F0357_00760</name>
</gene>
<comment type="subcellular location">
    <subcellularLocation>
        <location evidence="1">Membrane</location>
        <topology evidence="1">Multi-pass membrane protein</topology>
    </subcellularLocation>
</comment>
<evidence type="ECO:0000256" key="7">
    <source>
        <dbReference type="SAM" id="Phobius"/>
    </source>
</evidence>
<evidence type="ECO:0000313" key="10">
    <source>
        <dbReference type="Proteomes" id="UP000332515"/>
    </source>
</evidence>
<dbReference type="Proteomes" id="UP000332515">
    <property type="component" value="Unassembled WGS sequence"/>
</dbReference>
<feature type="transmembrane region" description="Helical" evidence="7">
    <location>
        <begin position="64"/>
        <end position="84"/>
    </location>
</feature>
<feature type="domain" description="Cytochrome C biogenesis protein transmembrane" evidence="8">
    <location>
        <begin position="8"/>
        <end position="232"/>
    </location>
</feature>
<keyword evidence="6 7" id="KW-0472">Membrane</keyword>
<keyword evidence="5 7" id="KW-1133">Transmembrane helix</keyword>
<organism evidence="9 10">
    <name type="scientific">Segnochrobactrum spirostomi</name>
    <dbReference type="NCBI Taxonomy" id="2608987"/>
    <lineage>
        <taxon>Bacteria</taxon>
        <taxon>Pseudomonadati</taxon>
        <taxon>Pseudomonadota</taxon>
        <taxon>Alphaproteobacteria</taxon>
        <taxon>Hyphomicrobiales</taxon>
        <taxon>Segnochrobactraceae</taxon>
        <taxon>Segnochrobactrum</taxon>
    </lineage>
</organism>
<accession>A0A6A7XYN1</accession>
<protein>
    <submittedName>
        <fullName evidence="9">Cytochrome c biogenesis protein CcdA</fullName>
    </submittedName>
</protein>